<name>A0A1H7FC09_9FIRM</name>
<evidence type="ECO:0000313" key="3">
    <source>
        <dbReference type="Proteomes" id="UP000182321"/>
    </source>
</evidence>
<sequence length="722" mass="76274">MGEKKVRSLLKGVAITGASVGGAALLGDADLVYAMEEAAGEIVVNTTPAPAAVEVTAPAPAVEVTAPAPAAVEVAAPAPAAVEVAAPAPAVETPAPVAETPATPVEEVPSTPVAETPATPVEEAPVETPAAPVVEAPVETPVEATVEGAPVVAEDNNDVFNILKDGYIDESIDENELAENKVELKAMRKAAPLATELTNDTETDAETDASLSDTAEAATVYTEEQISESGASLSTVESELSSTSEKLSTSASEAESEYESYSETMTTTSEDYSSKNYNIAKLDKLEQDVKAAQAIEKAKREALAAKNKSLDTDYFEHAGRPLAITMIKYNLVIDGKADPNYIDSAQIKYYTPDGYDKKHFCTIYLGTDGQVHEEYYDYVTANARGESLFRWSELSEEDVAANITIPRNISIENYSPYVSGINIVEKFLQDNGIRENGKLFSYTFTGDDGTVKTFKITRQSYSMEADENGHYKGKDYYGYAFMNSQMDERSELASEMLSLSAAIASTGSQVEGYQSMVDEYVARSNELDSAWSQYAANSTKTAESLSNSTSTSESAASTSASQQASTVASQEASTAASTSASASESAAVAATVSAPVASASTAAPAASAQTVMPAAGAIANQAITPIDDARVPLGVVNDDAVGGEEVTGGRELIVEGRTIEAVNEAETEVTEIADDDVAKGITVTEDESLARKGFWWWIIALITGKVTYDKVKKEKEKEKENN</sequence>
<feature type="region of interest" description="Disordered" evidence="1">
    <location>
        <begin position="93"/>
        <end position="129"/>
    </location>
</feature>
<dbReference type="EMBL" id="FNZX01000003">
    <property type="protein sequence ID" value="SEK23264.1"/>
    <property type="molecule type" value="Genomic_DNA"/>
</dbReference>
<gene>
    <name evidence="2" type="ORF">SAMN02910377_00404</name>
</gene>
<reference evidence="3" key="1">
    <citation type="submission" date="2016-10" db="EMBL/GenBank/DDBJ databases">
        <authorList>
            <person name="Varghese N."/>
        </authorList>
    </citation>
    <scope>NUCLEOTIDE SEQUENCE [LARGE SCALE GENOMIC DNA]</scope>
    <source>
        <strain evidence="3">ACV-9</strain>
    </source>
</reference>
<organism evidence="2 3">
    <name type="scientific">Pseudobutyrivibrio ruminis</name>
    <dbReference type="NCBI Taxonomy" id="46206"/>
    <lineage>
        <taxon>Bacteria</taxon>
        <taxon>Bacillati</taxon>
        <taxon>Bacillota</taxon>
        <taxon>Clostridia</taxon>
        <taxon>Lachnospirales</taxon>
        <taxon>Lachnospiraceae</taxon>
        <taxon>Pseudobutyrivibrio</taxon>
    </lineage>
</organism>
<evidence type="ECO:0000313" key="2">
    <source>
        <dbReference type="EMBL" id="SEK23264.1"/>
    </source>
</evidence>
<feature type="region of interest" description="Disordered" evidence="1">
    <location>
        <begin position="201"/>
        <end position="269"/>
    </location>
</feature>
<evidence type="ECO:0000256" key="1">
    <source>
        <dbReference type="SAM" id="MobiDB-lite"/>
    </source>
</evidence>
<feature type="compositionally biased region" description="Low complexity" evidence="1">
    <location>
        <begin position="231"/>
        <end position="253"/>
    </location>
</feature>
<keyword evidence="3" id="KW-1185">Reference proteome</keyword>
<dbReference type="AlphaFoldDB" id="A0A1H7FC09"/>
<dbReference type="RefSeq" id="WP_074788884.1">
    <property type="nucleotide sequence ID" value="NZ_FNZX01000003.1"/>
</dbReference>
<proteinExistence type="predicted"/>
<accession>A0A1H7FC09</accession>
<dbReference type="Proteomes" id="UP000182321">
    <property type="component" value="Unassembled WGS sequence"/>
</dbReference>
<protein>
    <submittedName>
        <fullName evidence="2">Uncharacterized protein</fullName>
    </submittedName>
</protein>